<proteinExistence type="predicted"/>
<comment type="caution">
    <text evidence="2">The sequence shown here is derived from an EMBL/GenBank/DDBJ whole genome shotgun (WGS) entry which is preliminary data.</text>
</comment>
<feature type="transmembrane region" description="Helical" evidence="1">
    <location>
        <begin position="155"/>
        <end position="175"/>
    </location>
</feature>
<accession>A0ABQ1FW38</accession>
<keyword evidence="1" id="KW-1133">Transmembrane helix</keyword>
<dbReference type="Proteomes" id="UP000617979">
    <property type="component" value="Unassembled WGS sequence"/>
</dbReference>
<dbReference type="EMBL" id="BMEX01000001">
    <property type="protein sequence ID" value="GGA32394.1"/>
    <property type="molecule type" value="Genomic_DNA"/>
</dbReference>
<feature type="transmembrane region" description="Helical" evidence="1">
    <location>
        <begin position="112"/>
        <end position="135"/>
    </location>
</feature>
<feature type="transmembrane region" description="Helical" evidence="1">
    <location>
        <begin position="44"/>
        <end position="61"/>
    </location>
</feature>
<evidence type="ECO:0008006" key="4">
    <source>
        <dbReference type="Google" id="ProtNLM"/>
    </source>
</evidence>
<sequence>MLTTDVLPLGPFLLPIKWLAVWVGIAAGGKVATMREKVPVENKINWVEPFVQAALLWYILWRWSPVLWDPLSVVNNPLSLLYMSGSEKGWWLAWISTAGFLLWVARKSGAGFYRLLDATAVTALVAGAGISLLFVRLGNPTTLPWGVSPEGVQQIYHPIHLYRGALLIAIGVWLWRRREKLWEGESFVRIATGAGVGLLIISYFDYYPVTGLWGLSGEQWAFAALSCMGWVGGWRTGRKMSRAGEEHG</sequence>
<evidence type="ECO:0000313" key="2">
    <source>
        <dbReference type="EMBL" id="GGA32394.1"/>
    </source>
</evidence>
<keyword evidence="1" id="KW-0472">Membrane</keyword>
<gene>
    <name evidence="2" type="ORF">GCM10007416_01210</name>
</gene>
<feature type="transmembrane region" description="Helical" evidence="1">
    <location>
        <begin position="12"/>
        <end position="32"/>
    </location>
</feature>
<feature type="transmembrane region" description="Helical" evidence="1">
    <location>
        <begin position="187"/>
        <end position="206"/>
    </location>
</feature>
<feature type="transmembrane region" description="Helical" evidence="1">
    <location>
        <begin position="212"/>
        <end position="232"/>
    </location>
</feature>
<name>A0ABQ1FW38_9BACL</name>
<protein>
    <recommendedName>
        <fullName evidence="4">Prolipoprotein diacylglyceryl transferase</fullName>
    </recommendedName>
</protein>
<dbReference type="RefSeq" id="WP_188428737.1">
    <property type="nucleotide sequence ID" value="NZ_BMEX01000001.1"/>
</dbReference>
<keyword evidence="1" id="KW-0812">Transmembrane</keyword>
<reference evidence="3" key="1">
    <citation type="journal article" date="2019" name="Int. J. Syst. Evol. Microbiol.">
        <title>The Global Catalogue of Microorganisms (GCM) 10K type strain sequencing project: providing services to taxonomists for standard genome sequencing and annotation.</title>
        <authorList>
            <consortium name="The Broad Institute Genomics Platform"/>
            <consortium name="The Broad Institute Genome Sequencing Center for Infectious Disease"/>
            <person name="Wu L."/>
            <person name="Ma J."/>
        </authorList>
    </citation>
    <scope>NUCLEOTIDE SEQUENCE [LARGE SCALE GENOMIC DNA]</scope>
    <source>
        <strain evidence="3">CGMCC 1.12404</strain>
    </source>
</reference>
<keyword evidence="3" id="KW-1185">Reference proteome</keyword>
<organism evidence="2 3">
    <name type="scientific">Kroppenstedtia guangzhouensis</name>
    <dbReference type="NCBI Taxonomy" id="1274356"/>
    <lineage>
        <taxon>Bacteria</taxon>
        <taxon>Bacillati</taxon>
        <taxon>Bacillota</taxon>
        <taxon>Bacilli</taxon>
        <taxon>Bacillales</taxon>
        <taxon>Thermoactinomycetaceae</taxon>
        <taxon>Kroppenstedtia</taxon>
    </lineage>
</organism>
<feature type="transmembrane region" description="Helical" evidence="1">
    <location>
        <begin position="89"/>
        <end position="105"/>
    </location>
</feature>
<evidence type="ECO:0000313" key="3">
    <source>
        <dbReference type="Proteomes" id="UP000617979"/>
    </source>
</evidence>
<evidence type="ECO:0000256" key="1">
    <source>
        <dbReference type="SAM" id="Phobius"/>
    </source>
</evidence>